<dbReference type="RefSeq" id="WP_120024574.1">
    <property type="nucleotide sequence ID" value="NZ_QZFV01000090.1"/>
</dbReference>
<accession>A0A419I272</accession>
<keyword evidence="2" id="KW-1185">Reference proteome</keyword>
<reference evidence="1 2" key="1">
    <citation type="submission" date="2018-09" db="EMBL/GenBank/DDBJ databases">
        <title>YIM PH 21725 draft genome.</title>
        <authorList>
            <person name="Miao C."/>
        </authorList>
    </citation>
    <scope>NUCLEOTIDE SEQUENCE [LARGE SCALE GENOMIC DNA]</scope>
    <source>
        <strain evidence="2">YIM PH21725</strain>
    </source>
</reference>
<protein>
    <submittedName>
        <fullName evidence="1">Uncharacterized protein</fullName>
    </submittedName>
</protein>
<gene>
    <name evidence="1" type="ORF">D5S19_18375</name>
</gene>
<sequence>MDQVIDTDDVFSEAMGIARRLAAGPVVALWAAKAAIDRGAATVRRVVRHRGSADEDERVSWLMEPAALGSPAADLMFGLGMWQRMDAIGQ</sequence>
<evidence type="ECO:0000313" key="1">
    <source>
        <dbReference type="EMBL" id="RJQ83961.1"/>
    </source>
</evidence>
<evidence type="ECO:0000313" key="2">
    <source>
        <dbReference type="Proteomes" id="UP000285112"/>
    </source>
</evidence>
<proteinExistence type="predicted"/>
<dbReference type="Proteomes" id="UP000285112">
    <property type="component" value="Unassembled WGS sequence"/>
</dbReference>
<dbReference type="AlphaFoldDB" id="A0A419I272"/>
<dbReference type="EMBL" id="QZFV01000090">
    <property type="protein sequence ID" value="RJQ83961.1"/>
    <property type="molecule type" value="Genomic_DNA"/>
</dbReference>
<comment type="caution">
    <text evidence="1">The sequence shown here is derived from an EMBL/GenBank/DDBJ whole genome shotgun (WGS) entry which is preliminary data.</text>
</comment>
<name>A0A419I272_9PSEU</name>
<organism evidence="1 2">
    <name type="scientific">Amycolatopsis panacis</name>
    <dbReference type="NCBI Taxonomy" id="2340917"/>
    <lineage>
        <taxon>Bacteria</taxon>
        <taxon>Bacillati</taxon>
        <taxon>Actinomycetota</taxon>
        <taxon>Actinomycetes</taxon>
        <taxon>Pseudonocardiales</taxon>
        <taxon>Pseudonocardiaceae</taxon>
        <taxon>Amycolatopsis</taxon>
    </lineage>
</organism>